<feature type="signal peptide" evidence="1">
    <location>
        <begin position="1"/>
        <end position="21"/>
    </location>
</feature>
<protein>
    <submittedName>
        <fullName evidence="2">Uncharacterized protein</fullName>
    </submittedName>
</protein>
<sequence>MFKRKSLIIALGALYTLPSYASMNIQPDPENPAGYVVDRSEIQVMEQQKTSDPMYAIWSKALETIPK</sequence>
<feature type="chain" id="PRO_5022208044" evidence="1">
    <location>
        <begin position="22"/>
        <end position="67"/>
    </location>
</feature>
<name>A0A557NYT8_9VIBR</name>
<dbReference type="RefSeq" id="WP_144388896.1">
    <property type="nucleotide sequence ID" value="NZ_VMKJ01000038.1"/>
</dbReference>
<evidence type="ECO:0000313" key="3">
    <source>
        <dbReference type="Proteomes" id="UP000319828"/>
    </source>
</evidence>
<comment type="caution">
    <text evidence="2">The sequence shown here is derived from an EMBL/GenBank/DDBJ whole genome shotgun (WGS) entry which is preliminary data.</text>
</comment>
<gene>
    <name evidence="2" type="ORF">FOF44_14865</name>
</gene>
<dbReference type="EMBL" id="VMKJ01000038">
    <property type="protein sequence ID" value="TVO33574.1"/>
    <property type="molecule type" value="Genomic_DNA"/>
</dbReference>
<dbReference type="OrthoDB" id="6018988at2"/>
<reference evidence="2 3" key="1">
    <citation type="submission" date="2019-07" db="EMBL/GenBank/DDBJ databases">
        <title>The draft genome sequence of Vibrio algivorus M1486.</title>
        <authorList>
            <person name="Meng X."/>
        </authorList>
    </citation>
    <scope>NUCLEOTIDE SEQUENCE [LARGE SCALE GENOMIC DNA]</scope>
    <source>
        <strain evidence="2 3">M1486</strain>
    </source>
</reference>
<evidence type="ECO:0000256" key="1">
    <source>
        <dbReference type="SAM" id="SignalP"/>
    </source>
</evidence>
<organism evidence="2 3">
    <name type="scientific">Vibrio algivorus</name>
    <dbReference type="NCBI Taxonomy" id="1667024"/>
    <lineage>
        <taxon>Bacteria</taxon>
        <taxon>Pseudomonadati</taxon>
        <taxon>Pseudomonadota</taxon>
        <taxon>Gammaproteobacteria</taxon>
        <taxon>Vibrionales</taxon>
        <taxon>Vibrionaceae</taxon>
        <taxon>Vibrio</taxon>
    </lineage>
</organism>
<proteinExistence type="predicted"/>
<dbReference type="Proteomes" id="UP000319828">
    <property type="component" value="Unassembled WGS sequence"/>
</dbReference>
<dbReference type="AlphaFoldDB" id="A0A557NYT8"/>
<evidence type="ECO:0000313" key="2">
    <source>
        <dbReference type="EMBL" id="TVO33574.1"/>
    </source>
</evidence>
<accession>A0A557NYT8</accession>
<keyword evidence="1" id="KW-0732">Signal</keyword>